<evidence type="ECO:0000313" key="2">
    <source>
        <dbReference type="Proteomes" id="UP000092445"/>
    </source>
</evidence>
<reference evidence="1" key="2">
    <citation type="submission" date="2020-05" db="UniProtKB">
        <authorList>
            <consortium name="EnsemblMetazoa"/>
        </authorList>
    </citation>
    <scope>IDENTIFICATION</scope>
    <source>
        <strain evidence="1">IAEA</strain>
    </source>
</reference>
<protein>
    <submittedName>
        <fullName evidence="1">Uncharacterized protein</fullName>
    </submittedName>
</protein>
<sequence length="126" mass="14632">MGNRTSPFESLENTLSKDEDKPRACREYWIQLLNNSTQFIKLFSPLTASRCNFSRFDDCGHFVNFMWIAIATNDDVARDGDGDGDGDRHLELFAFCINFNMLHTIKMQKEKEKREFSRAVVKRNLG</sequence>
<keyword evidence="2" id="KW-1185">Reference proteome</keyword>
<accession>A0A1A9ZHT8</accession>
<dbReference type="VEuPathDB" id="VectorBase:GPAI015011"/>
<dbReference type="AlphaFoldDB" id="A0A1A9ZHT8"/>
<evidence type="ECO:0000313" key="1">
    <source>
        <dbReference type="EnsemblMetazoa" id="GPAI015011-PA"/>
    </source>
</evidence>
<proteinExistence type="predicted"/>
<name>A0A1A9ZHT8_GLOPL</name>
<reference evidence="2" key="1">
    <citation type="submission" date="2014-03" db="EMBL/GenBank/DDBJ databases">
        <authorList>
            <person name="Aksoy S."/>
            <person name="Warren W."/>
            <person name="Wilson R.K."/>
        </authorList>
    </citation>
    <scope>NUCLEOTIDE SEQUENCE [LARGE SCALE GENOMIC DNA]</scope>
    <source>
        <strain evidence="2">IAEA</strain>
    </source>
</reference>
<dbReference type="Proteomes" id="UP000092445">
    <property type="component" value="Unassembled WGS sequence"/>
</dbReference>
<organism evidence="1 2">
    <name type="scientific">Glossina pallidipes</name>
    <name type="common">Tsetse fly</name>
    <dbReference type="NCBI Taxonomy" id="7398"/>
    <lineage>
        <taxon>Eukaryota</taxon>
        <taxon>Metazoa</taxon>
        <taxon>Ecdysozoa</taxon>
        <taxon>Arthropoda</taxon>
        <taxon>Hexapoda</taxon>
        <taxon>Insecta</taxon>
        <taxon>Pterygota</taxon>
        <taxon>Neoptera</taxon>
        <taxon>Endopterygota</taxon>
        <taxon>Diptera</taxon>
        <taxon>Brachycera</taxon>
        <taxon>Muscomorpha</taxon>
        <taxon>Hippoboscoidea</taxon>
        <taxon>Glossinidae</taxon>
        <taxon>Glossina</taxon>
    </lineage>
</organism>
<dbReference type="EnsemblMetazoa" id="GPAI015011-RA">
    <property type="protein sequence ID" value="GPAI015011-PA"/>
    <property type="gene ID" value="GPAI015011"/>
</dbReference>